<keyword evidence="10" id="KW-0732">Signal</keyword>
<dbReference type="Pfam" id="PF02015">
    <property type="entry name" value="Glyco_hydro_45"/>
    <property type="match status" value="1"/>
</dbReference>
<dbReference type="InterPro" id="IPR036908">
    <property type="entry name" value="RlpA-like_sf"/>
</dbReference>
<evidence type="ECO:0000256" key="2">
    <source>
        <dbReference type="ARBA" id="ARBA00007793"/>
    </source>
</evidence>
<dbReference type="InterPro" id="IPR052288">
    <property type="entry name" value="GH45_Enzymes"/>
</dbReference>
<dbReference type="GO" id="GO:0008810">
    <property type="term" value="F:cellulase activity"/>
    <property type="evidence" value="ECO:0007669"/>
    <property type="project" value="UniProtKB-EC"/>
</dbReference>
<comment type="catalytic activity">
    <reaction evidence="1 9">
        <text>Endohydrolysis of (1-&gt;4)-beta-D-glucosidic linkages in cellulose, lichenin and cereal beta-D-glucans.</text>
        <dbReference type="EC" id="3.2.1.4"/>
    </reaction>
</comment>
<evidence type="ECO:0000256" key="3">
    <source>
        <dbReference type="ARBA" id="ARBA00012601"/>
    </source>
</evidence>
<keyword evidence="7 12" id="KW-0326">Glycosidase</keyword>
<keyword evidence="8" id="KW-0624">Polysaccharide degradation</keyword>
<evidence type="ECO:0000256" key="7">
    <source>
        <dbReference type="ARBA" id="ARBA00023295"/>
    </source>
</evidence>
<keyword evidence="4 12" id="KW-0378">Hydrolase</keyword>
<dbReference type="EMBL" id="JN581571">
    <property type="protein sequence ID" value="AFN89565.1"/>
    <property type="molecule type" value="mRNA"/>
</dbReference>
<dbReference type="EC" id="3.2.1.4" evidence="3 9"/>
<protein>
    <recommendedName>
        <fullName evidence="3 9">Cellulase</fullName>
        <ecNumber evidence="3 9">3.2.1.4</ecNumber>
    </recommendedName>
</protein>
<accession>K4GMG5</accession>
<dbReference type="PANTHER" id="PTHR39730:SF1">
    <property type="entry name" value="ENDOGLUCANASE 1"/>
    <property type="match status" value="1"/>
</dbReference>
<proteinExistence type="evidence at transcript level"/>
<evidence type="ECO:0000256" key="4">
    <source>
        <dbReference type="ARBA" id="ARBA00022801"/>
    </source>
</evidence>
<keyword evidence="5" id="KW-0136">Cellulose degradation</keyword>
<feature type="active site" description="Nucleophile" evidence="9">
    <location>
        <position position="42"/>
    </location>
</feature>
<dbReference type="PANTHER" id="PTHR39730">
    <property type="entry name" value="ENDOGLUCANASE 1"/>
    <property type="match status" value="1"/>
</dbReference>
<evidence type="ECO:0000256" key="10">
    <source>
        <dbReference type="SAM" id="SignalP"/>
    </source>
</evidence>
<evidence type="ECO:0000313" key="12">
    <source>
        <dbReference type="EMBL" id="AFN89565.1"/>
    </source>
</evidence>
<evidence type="ECO:0000256" key="9">
    <source>
        <dbReference type="PROSITE-ProRule" id="PRU10069"/>
    </source>
</evidence>
<evidence type="ECO:0000256" key="1">
    <source>
        <dbReference type="ARBA" id="ARBA00000966"/>
    </source>
</evidence>
<dbReference type="PROSITE" id="PS01140">
    <property type="entry name" value="GLYCOSYL_HYDROL_F45"/>
    <property type="match status" value="1"/>
</dbReference>
<dbReference type="GO" id="GO:0030245">
    <property type="term" value="P:cellulose catabolic process"/>
    <property type="evidence" value="ECO:0007669"/>
    <property type="project" value="UniProtKB-KW"/>
</dbReference>
<feature type="domain" description="Glycosyl hydrolases family 45 active site" evidence="11">
    <location>
        <begin position="37"/>
        <end position="48"/>
    </location>
</feature>
<organism evidence="12">
    <name type="scientific">Anoplophora chinensis</name>
    <name type="common">Citrus longhorn beetle</name>
    <dbReference type="NCBI Taxonomy" id="217632"/>
    <lineage>
        <taxon>Eukaryota</taxon>
        <taxon>Metazoa</taxon>
        <taxon>Ecdysozoa</taxon>
        <taxon>Arthropoda</taxon>
        <taxon>Hexapoda</taxon>
        <taxon>Insecta</taxon>
        <taxon>Pterygota</taxon>
        <taxon>Neoptera</taxon>
        <taxon>Endopterygota</taxon>
        <taxon>Coleoptera</taxon>
        <taxon>Polyphaga</taxon>
        <taxon>Cucujiformia</taxon>
        <taxon>Chrysomeloidea</taxon>
        <taxon>Cerambycidae</taxon>
        <taxon>Lamiinae</taxon>
        <taxon>Lamiini</taxon>
        <taxon>Anoplophora</taxon>
    </lineage>
</organism>
<dbReference type="InterPro" id="IPR000334">
    <property type="entry name" value="Glyco_hydro_45"/>
</dbReference>
<reference evidence="12" key="1">
    <citation type="submission" date="2011-08" db="EMBL/GenBank/DDBJ databases">
        <title>Novel insect cellulases from white spotted longhorn beetle exhibit high glucanase activities and enzymatic synergism in cellulose hydrolysis.</title>
        <authorList>
            <person name="Chao Y.-C."/>
            <person name="Chang C.-J."/>
        </authorList>
    </citation>
    <scope>NUCLEOTIDE SEQUENCE</scope>
</reference>
<dbReference type="SUPFAM" id="SSF50685">
    <property type="entry name" value="Barwin-like endoglucanases"/>
    <property type="match status" value="1"/>
</dbReference>
<dbReference type="AlphaFoldDB" id="K4GMG5"/>
<evidence type="ECO:0000256" key="6">
    <source>
        <dbReference type="ARBA" id="ARBA00023277"/>
    </source>
</evidence>
<evidence type="ECO:0000256" key="5">
    <source>
        <dbReference type="ARBA" id="ARBA00023001"/>
    </source>
</evidence>
<sequence length="238" mass="24876">MKLLLLIAAVFYTFHGSFSKDYNVVPIVGGISGTGVTTRYWDCCKPSCGWAENLKVETDTPVATCSADGSTVVNASVQSACIGGDAYMCSNQQPKAVNETFALGFVAASFTGGADTNYCCACVRLTFQSPIQGKQMVVQVTNTGGDLGSNHFDIALPGGGVGIFTEGCSSQWGCPSNGWGDQYGGVASESDCSTLPAVLQDGCKFRFQFLQGASNPGVTFEQVECPSELTSITGCNYS</sequence>
<feature type="chain" id="PRO_5003878642" description="Cellulase" evidence="10">
    <location>
        <begin position="20"/>
        <end position="238"/>
    </location>
</feature>
<dbReference type="Gene3D" id="2.40.40.10">
    <property type="entry name" value="RlpA-like domain"/>
    <property type="match status" value="1"/>
</dbReference>
<keyword evidence="6" id="KW-0119">Carbohydrate metabolism</keyword>
<comment type="similarity">
    <text evidence="2">Belongs to the glycosyl hydrolase 45 (cellulase K) family.</text>
</comment>
<evidence type="ECO:0000259" key="11">
    <source>
        <dbReference type="PROSITE" id="PS01140"/>
    </source>
</evidence>
<feature type="signal peptide" evidence="10">
    <location>
        <begin position="1"/>
        <end position="19"/>
    </location>
</feature>
<evidence type="ECO:0000256" key="8">
    <source>
        <dbReference type="ARBA" id="ARBA00023326"/>
    </source>
</evidence>
<name>K4GMG5_ANOCN</name>